<feature type="transmembrane region" description="Helical" evidence="1">
    <location>
        <begin position="35"/>
        <end position="57"/>
    </location>
</feature>
<sequence length="75" mass="8317">MKLIPTTKDAIALICVTVLALGLFISGLFDVLDYVIVKAMLFLGFSALFVAALIFAFKNESKKNRPEDELQDDLH</sequence>
<dbReference type="OrthoDB" id="1453030at2"/>
<evidence type="ECO:0000313" key="3">
    <source>
        <dbReference type="Proteomes" id="UP000256980"/>
    </source>
</evidence>
<keyword evidence="1" id="KW-0472">Membrane</keyword>
<accession>A0A3D9H0E3</accession>
<evidence type="ECO:0000256" key="1">
    <source>
        <dbReference type="SAM" id="Phobius"/>
    </source>
</evidence>
<proteinExistence type="predicted"/>
<keyword evidence="3" id="KW-1185">Reference proteome</keyword>
<dbReference type="EMBL" id="QRDV01000007">
    <property type="protein sequence ID" value="RED42982.1"/>
    <property type="molecule type" value="Genomic_DNA"/>
</dbReference>
<keyword evidence="1" id="KW-0812">Transmembrane</keyword>
<gene>
    <name evidence="2" type="ORF">DFQ10_107170</name>
</gene>
<comment type="caution">
    <text evidence="2">The sequence shown here is derived from an EMBL/GenBank/DDBJ whole genome shotgun (WGS) entry which is preliminary data.</text>
</comment>
<feature type="transmembrane region" description="Helical" evidence="1">
    <location>
        <begin position="12"/>
        <end position="29"/>
    </location>
</feature>
<name>A0A3D9H0E3_9FLAO</name>
<dbReference type="AlphaFoldDB" id="A0A3D9H0E3"/>
<organism evidence="2 3">
    <name type="scientific">Winogradskyella eximia</name>
    <dbReference type="NCBI Taxonomy" id="262006"/>
    <lineage>
        <taxon>Bacteria</taxon>
        <taxon>Pseudomonadati</taxon>
        <taxon>Bacteroidota</taxon>
        <taxon>Flavobacteriia</taxon>
        <taxon>Flavobacteriales</taxon>
        <taxon>Flavobacteriaceae</taxon>
        <taxon>Winogradskyella</taxon>
    </lineage>
</organism>
<keyword evidence="1" id="KW-1133">Transmembrane helix</keyword>
<reference evidence="2 3" key="1">
    <citation type="submission" date="2018-07" db="EMBL/GenBank/DDBJ databases">
        <title>Genomic Encyclopedia of Type Strains, Phase III (KMG-III): the genomes of soil and plant-associated and newly described type strains.</title>
        <authorList>
            <person name="Whitman W."/>
        </authorList>
    </citation>
    <scope>NUCLEOTIDE SEQUENCE [LARGE SCALE GENOMIC DNA]</scope>
    <source>
        <strain evidence="2 3">CECT 7946</strain>
    </source>
</reference>
<evidence type="ECO:0000313" key="2">
    <source>
        <dbReference type="EMBL" id="RED42982.1"/>
    </source>
</evidence>
<dbReference type="Proteomes" id="UP000256980">
    <property type="component" value="Unassembled WGS sequence"/>
</dbReference>
<dbReference type="RefSeq" id="WP_115818161.1">
    <property type="nucleotide sequence ID" value="NZ_QRDV01000007.1"/>
</dbReference>
<protein>
    <submittedName>
        <fullName evidence="2">Uncharacterized protein</fullName>
    </submittedName>
</protein>